<reference evidence="2" key="1">
    <citation type="submission" date="2021-06" db="EMBL/GenBank/DDBJ databases">
        <authorList>
            <person name="Kallberg Y."/>
            <person name="Tangrot J."/>
            <person name="Rosling A."/>
        </authorList>
    </citation>
    <scope>NUCLEOTIDE SEQUENCE</scope>
    <source>
        <strain evidence="2">MA453B</strain>
    </source>
</reference>
<keyword evidence="1" id="KW-0472">Membrane</keyword>
<accession>A0A9N9PBL0</accession>
<protein>
    <submittedName>
        <fullName evidence="2">21292_t:CDS:1</fullName>
    </submittedName>
</protein>
<evidence type="ECO:0000256" key="1">
    <source>
        <dbReference type="SAM" id="Phobius"/>
    </source>
</evidence>
<proteinExistence type="predicted"/>
<feature type="transmembrane region" description="Helical" evidence="1">
    <location>
        <begin position="7"/>
        <end position="28"/>
    </location>
</feature>
<evidence type="ECO:0000313" key="2">
    <source>
        <dbReference type="EMBL" id="CAG8805113.1"/>
    </source>
</evidence>
<organism evidence="2 3">
    <name type="scientific">Dentiscutata erythropus</name>
    <dbReference type="NCBI Taxonomy" id="1348616"/>
    <lineage>
        <taxon>Eukaryota</taxon>
        <taxon>Fungi</taxon>
        <taxon>Fungi incertae sedis</taxon>
        <taxon>Mucoromycota</taxon>
        <taxon>Glomeromycotina</taxon>
        <taxon>Glomeromycetes</taxon>
        <taxon>Diversisporales</taxon>
        <taxon>Gigasporaceae</taxon>
        <taxon>Dentiscutata</taxon>
    </lineage>
</organism>
<feature type="non-terminal residue" evidence="2">
    <location>
        <position position="1"/>
    </location>
</feature>
<dbReference type="AlphaFoldDB" id="A0A9N9PBL0"/>
<keyword evidence="1" id="KW-1133">Transmembrane helix</keyword>
<dbReference type="Proteomes" id="UP000789405">
    <property type="component" value="Unassembled WGS sequence"/>
</dbReference>
<comment type="caution">
    <text evidence="2">The sequence shown here is derived from an EMBL/GenBank/DDBJ whole genome shotgun (WGS) entry which is preliminary data.</text>
</comment>
<sequence length="41" mass="4438">ILLLVKFSAGVFVSIVWSLFSLWGPGAWSSLDKPWSGSSLV</sequence>
<keyword evidence="3" id="KW-1185">Reference proteome</keyword>
<dbReference type="EMBL" id="CAJVPY010039753">
    <property type="protein sequence ID" value="CAG8805113.1"/>
    <property type="molecule type" value="Genomic_DNA"/>
</dbReference>
<keyword evidence="1" id="KW-0812">Transmembrane</keyword>
<evidence type="ECO:0000313" key="3">
    <source>
        <dbReference type="Proteomes" id="UP000789405"/>
    </source>
</evidence>
<name>A0A9N9PBL0_9GLOM</name>
<gene>
    <name evidence="2" type="ORF">DERYTH_LOCUS24223</name>
</gene>